<evidence type="ECO:0000256" key="1">
    <source>
        <dbReference type="SAM" id="MobiDB-lite"/>
    </source>
</evidence>
<dbReference type="HOGENOM" id="CLU_165262_0_0_3"/>
<accession>F4XZR3</accession>
<protein>
    <submittedName>
        <fullName evidence="2">Uncharacterized protein</fullName>
    </submittedName>
</protein>
<sequence length="118" mass="13337">MTFAQKNVKAFIKLLKNNPDLLNIQDRQTLEDKIPEDIEEISELLLAWCEQRPEINGALEQVRRSLPDHEPIGEKGIGGTVPTPETKAEYENNVKEELLNALRKSSPPENPEPKNPKG</sequence>
<name>F4XZR3_9CYAN</name>
<dbReference type="AlphaFoldDB" id="F4XZR3"/>
<feature type="region of interest" description="Disordered" evidence="1">
    <location>
        <begin position="66"/>
        <end position="86"/>
    </location>
</feature>
<evidence type="ECO:0000313" key="2">
    <source>
        <dbReference type="EMBL" id="EGJ29831.1"/>
    </source>
</evidence>
<gene>
    <name evidence="2" type="ORF">LYNGBM3L_58830</name>
</gene>
<keyword evidence="3" id="KW-1185">Reference proteome</keyword>
<evidence type="ECO:0000313" key="3">
    <source>
        <dbReference type="Proteomes" id="UP000003959"/>
    </source>
</evidence>
<dbReference type="Proteomes" id="UP000003959">
    <property type="component" value="Unassembled WGS sequence"/>
</dbReference>
<proteinExistence type="predicted"/>
<dbReference type="OrthoDB" id="467680at2"/>
<reference evidence="3" key="1">
    <citation type="journal article" date="2011" name="Proc. Natl. Acad. Sci. U.S.A.">
        <title>Genomic insights into the physiology and ecology of the marine filamentous cyanobacterium Lyngbya majuscula.</title>
        <authorList>
            <person name="Jones A.C."/>
            <person name="Monroe E.A."/>
            <person name="Podell S."/>
            <person name="Hess W.R."/>
            <person name="Klages S."/>
            <person name="Esquenazi E."/>
            <person name="Niessen S."/>
            <person name="Hoover H."/>
            <person name="Rothmann M."/>
            <person name="Lasken R.S."/>
            <person name="Yates J.R.III."/>
            <person name="Reinhardt R."/>
            <person name="Kube M."/>
            <person name="Burkart M.D."/>
            <person name="Allen E.E."/>
            <person name="Dorrestein P.C."/>
            <person name="Gerwick W.H."/>
            <person name="Gerwick L."/>
        </authorList>
    </citation>
    <scope>NUCLEOTIDE SEQUENCE [LARGE SCALE GENOMIC DNA]</scope>
    <source>
        <strain evidence="3">3L</strain>
    </source>
</reference>
<dbReference type="RefSeq" id="WP_008188668.1">
    <property type="nucleotide sequence ID" value="NZ_GL890965.1"/>
</dbReference>
<organism evidence="2 3">
    <name type="scientific">Moorena producens 3L</name>
    <dbReference type="NCBI Taxonomy" id="489825"/>
    <lineage>
        <taxon>Bacteria</taxon>
        <taxon>Bacillati</taxon>
        <taxon>Cyanobacteriota</taxon>
        <taxon>Cyanophyceae</taxon>
        <taxon>Coleofasciculales</taxon>
        <taxon>Coleofasciculaceae</taxon>
        <taxon>Moorena</taxon>
    </lineage>
</organism>
<dbReference type="EMBL" id="GL890965">
    <property type="protein sequence ID" value="EGJ29831.1"/>
    <property type="molecule type" value="Genomic_DNA"/>
</dbReference>